<reference evidence="2" key="2">
    <citation type="journal article" date="2015" name="Fish Shellfish Immunol.">
        <title>Early steps in the European eel (Anguilla anguilla)-Vibrio vulnificus interaction in the gills: Role of the RtxA13 toxin.</title>
        <authorList>
            <person name="Callol A."/>
            <person name="Pajuelo D."/>
            <person name="Ebbesson L."/>
            <person name="Teles M."/>
            <person name="MacKenzie S."/>
            <person name="Amaro C."/>
        </authorList>
    </citation>
    <scope>NUCLEOTIDE SEQUENCE</scope>
</reference>
<proteinExistence type="predicted"/>
<evidence type="ECO:0000313" key="2">
    <source>
        <dbReference type="EMBL" id="JAH55599.1"/>
    </source>
</evidence>
<reference evidence="2" key="1">
    <citation type="submission" date="2014-11" db="EMBL/GenBank/DDBJ databases">
        <authorList>
            <person name="Amaro Gonzalez C."/>
        </authorList>
    </citation>
    <scope>NUCLEOTIDE SEQUENCE</scope>
</reference>
<feature type="signal peptide" evidence="1">
    <location>
        <begin position="1"/>
        <end position="26"/>
    </location>
</feature>
<accession>A0A0E9TPE5</accession>
<keyword evidence="1" id="KW-0732">Signal</keyword>
<name>A0A0E9TPE5_ANGAN</name>
<evidence type="ECO:0000256" key="1">
    <source>
        <dbReference type="SAM" id="SignalP"/>
    </source>
</evidence>
<sequence length="72" mass="8205">MSCRKRAGRYTLLQTLFCLWGTEVWGEVIFPHSLHVRKVNGTEDGHCLFNACSKAARTYCYTSYVLISVLCV</sequence>
<organism evidence="2">
    <name type="scientific">Anguilla anguilla</name>
    <name type="common">European freshwater eel</name>
    <name type="synonym">Muraena anguilla</name>
    <dbReference type="NCBI Taxonomy" id="7936"/>
    <lineage>
        <taxon>Eukaryota</taxon>
        <taxon>Metazoa</taxon>
        <taxon>Chordata</taxon>
        <taxon>Craniata</taxon>
        <taxon>Vertebrata</taxon>
        <taxon>Euteleostomi</taxon>
        <taxon>Actinopterygii</taxon>
        <taxon>Neopterygii</taxon>
        <taxon>Teleostei</taxon>
        <taxon>Anguilliformes</taxon>
        <taxon>Anguillidae</taxon>
        <taxon>Anguilla</taxon>
    </lineage>
</organism>
<evidence type="ECO:0008006" key="3">
    <source>
        <dbReference type="Google" id="ProtNLM"/>
    </source>
</evidence>
<protein>
    <recommendedName>
        <fullName evidence="3">Secreted protein</fullName>
    </recommendedName>
</protein>
<feature type="chain" id="PRO_5002432767" description="Secreted protein" evidence="1">
    <location>
        <begin position="27"/>
        <end position="72"/>
    </location>
</feature>
<dbReference type="EMBL" id="GBXM01052978">
    <property type="protein sequence ID" value="JAH55599.1"/>
    <property type="molecule type" value="Transcribed_RNA"/>
</dbReference>
<dbReference type="AlphaFoldDB" id="A0A0E9TPE5"/>